<organism evidence="10 11">
    <name type="scientific">Pedobacter caeni</name>
    <dbReference type="NCBI Taxonomy" id="288992"/>
    <lineage>
        <taxon>Bacteria</taxon>
        <taxon>Pseudomonadati</taxon>
        <taxon>Bacteroidota</taxon>
        <taxon>Sphingobacteriia</taxon>
        <taxon>Sphingobacteriales</taxon>
        <taxon>Sphingobacteriaceae</taxon>
        <taxon>Pedobacter</taxon>
    </lineage>
</organism>
<dbReference type="GO" id="GO:0005886">
    <property type="term" value="C:plasma membrane"/>
    <property type="evidence" value="ECO:0007669"/>
    <property type="project" value="UniProtKB-SubCell"/>
</dbReference>
<feature type="transmembrane region" description="Helical" evidence="8">
    <location>
        <begin position="79"/>
        <end position="103"/>
    </location>
</feature>
<keyword evidence="6 8" id="KW-1133">Transmembrane helix</keyword>
<feature type="domain" description="Major facilitator superfamily (MFS) profile" evidence="9">
    <location>
        <begin position="7"/>
        <end position="392"/>
    </location>
</feature>
<evidence type="ECO:0000259" key="9">
    <source>
        <dbReference type="PROSITE" id="PS50850"/>
    </source>
</evidence>
<evidence type="ECO:0000313" key="11">
    <source>
        <dbReference type="Proteomes" id="UP000184287"/>
    </source>
</evidence>
<feature type="transmembrane region" description="Helical" evidence="8">
    <location>
        <begin position="49"/>
        <end position="67"/>
    </location>
</feature>
<sequence>MKENRKTLLITLTLGILTAIGSISIDIYLPAFEVMSLYFKVPLVRIETTVTFFLFGMAFGQLFIGPLSDIWGRKLPLRIGLIIYILCSICCVLTNSFTLFLILRFVQGLAGSACQVISRALVNDLYGDRKAAHVFTLLQILMGISPILAPMVGGMLAEPATWKFLFLIMALISALGLLGCLTILPAGRLALESKKLNLSGIRNAYIHCLKSPAFINYALLRAISNSAAFAFVTGSPFVLIQIYGLSKKEFGFVFSFLAIGIICTGLLNARLLSYYGAARLTKLAILIQVLSGLIIILFLYLNGSFIVLLLLTFVFMSMLGFILPNATALYLVAVSTYSGAGSALIGSMSYLSAFLITSLLSLLHNHTAYPMFIMMWACVVLAFLCLRYKKSG</sequence>
<keyword evidence="3" id="KW-0813">Transport</keyword>
<dbReference type="GO" id="GO:0042910">
    <property type="term" value="F:xenobiotic transmembrane transporter activity"/>
    <property type="evidence" value="ECO:0007669"/>
    <property type="project" value="InterPro"/>
</dbReference>
<evidence type="ECO:0000256" key="4">
    <source>
        <dbReference type="ARBA" id="ARBA00022475"/>
    </source>
</evidence>
<feature type="transmembrane region" description="Helical" evidence="8">
    <location>
        <begin position="164"/>
        <end position="184"/>
    </location>
</feature>
<dbReference type="Gene3D" id="1.20.1720.10">
    <property type="entry name" value="Multidrug resistance protein D"/>
    <property type="match status" value="1"/>
</dbReference>
<feature type="transmembrane region" description="Helical" evidence="8">
    <location>
        <begin position="344"/>
        <end position="363"/>
    </location>
</feature>
<accession>A0A1M5G5Z2</accession>
<dbReference type="OrthoDB" id="9800416at2"/>
<dbReference type="InterPro" id="IPR004812">
    <property type="entry name" value="Efflux_drug-R_Bcr/CmlA"/>
</dbReference>
<feature type="transmembrane region" description="Helical" evidence="8">
    <location>
        <begin position="131"/>
        <end position="152"/>
    </location>
</feature>
<dbReference type="PANTHER" id="PTHR23502:SF132">
    <property type="entry name" value="POLYAMINE TRANSPORTER 2-RELATED"/>
    <property type="match status" value="1"/>
</dbReference>
<feature type="transmembrane region" description="Helical" evidence="8">
    <location>
        <begin position="7"/>
        <end position="29"/>
    </location>
</feature>
<gene>
    <name evidence="10" type="ORF">SAMN04488522_10472</name>
</gene>
<feature type="transmembrane region" description="Helical" evidence="8">
    <location>
        <begin position="307"/>
        <end position="332"/>
    </location>
</feature>
<keyword evidence="7 8" id="KW-0472">Membrane</keyword>
<feature type="transmembrane region" description="Helical" evidence="8">
    <location>
        <begin position="250"/>
        <end position="271"/>
    </location>
</feature>
<dbReference type="EMBL" id="FQUQ01000004">
    <property type="protein sequence ID" value="SHF99129.1"/>
    <property type="molecule type" value="Genomic_DNA"/>
</dbReference>
<dbReference type="PROSITE" id="PS50850">
    <property type="entry name" value="MFS"/>
    <property type="match status" value="1"/>
</dbReference>
<dbReference type="PROSITE" id="PS00216">
    <property type="entry name" value="SUGAR_TRANSPORT_1"/>
    <property type="match status" value="1"/>
</dbReference>
<evidence type="ECO:0000256" key="3">
    <source>
        <dbReference type="ARBA" id="ARBA00022448"/>
    </source>
</evidence>
<feature type="transmembrane region" description="Helical" evidence="8">
    <location>
        <begin position="369"/>
        <end position="386"/>
    </location>
</feature>
<dbReference type="SUPFAM" id="SSF103473">
    <property type="entry name" value="MFS general substrate transporter"/>
    <property type="match status" value="1"/>
</dbReference>
<dbReference type="InterPro" id="IPR036259">
    <property type="entry name" value="MFS_trans_sf"/>
</dbReference>
<proteinExistence type="inferred from homology"/>
<comment type="similarity">
    <text evidence="2">Belongs to the major facilitator superfamily. Bcr/CmlA family.</text>
</comment>
<feature type="transmembrane region" description="Helical" evidence="8">
    <location>
        <begin position="204"/>
        <end position="220"/>
    </location>
</feature>
<keyword evidence="4" id="KW-1003">Cell membrane</keyword>
<evidence type="ECO:0000256" key="8">
    <source>
        <dbReference type="SAM" id="Phobius"/>
    </source>
</evidence>
<dbReference type="InterPro" id="IPR011701">
    <property type="entry name" value="MFS"/>
</dbReference>
<feature type="transmembrane region" description="Helical" evidence="8">
    <location>
        <begin position="283"/>
        <end position="301"/>
    </location>
</feature>
<dbReference type="AlphaFoldDB" id="A0A1M5G5Z2"/>
<feature type="transmembrane region" description="Helical" evidence="8">
    <location>
        <begin position="227"/>
        <end position="244"/>
    </location>
</feature>
<dbReference type="GO" id="GO:1990961">
    <property type="term" value="P:xenobiotic detoxification by transmembrane export across the plasma membrane"/>
    <property type="evidence" value="ECO:0007669"/>
    <property type="project" value="InterPro"/>
</dbReference>
<evidence type="ECO:0000256" key="7">
    <source>
        <dbReference type="ARBA" id="ARBA00023136"/>
    </source>
</evidence>
<dbReference type="PANTHER" id="PTHR23502">
    <property type="entry name" value="MAJOR FACILITATOR SUPERFAMILY"/>
    <property type="match status" value="1"/>
</dbReference>
<comment type="subcellular location">
    <subcellularLocation>
        <location evidence="1">Cell membrane</location>
        <topology evidence="1">Multi-pass membrane protein</topology>
    </subcellularLocation>
</comment>
<keyword evidence="5 8" id="KW-0812">Transmembrane</keyword>
<evidence type="ECO:0000313" key="10">
    <source>
        <dbReference type="EMBL" id="SHF99129.1"/>
    </source>
</evidence>
<evidence type="ECO:0000256" key="2">
    <source>
        <dbReference type="ARBA" id="ARBA00006236"/>
    </source>
</evidence>
<protein>
    <submittedName>
        <fullName evidence="10">MFS transporter, DHA1 family, bicyclomycin/chloramphenicol resistance protein</fullName>
    </submittedName>
</protein>
<dbReference type="InterPro" id="IPR020846">
    <property type="entry name" value="MFS_dom"/>
</dbReference>
<dbReference type="STRING" id="288992.SAMN04488522_10472"/>
<evidence type="ECO:0000256" key="5">
    <source>
        <dbReference type="ARBA" id="ARBA00022692"/>
    </source>
</evidence>
<dbReference type="RefSeq" id="WP_073232815.1">
    <property type="nucleotide sequence ID" value="NZ_FQUQ01000004.1"/>
</dbReference>
<dbReference type="CDD" id="cd17320">
    <property type="entry name" value="MFS_MdfA_MDR_like"/>
    <property type="match status" value="1"/>
</dbReference>
<dbReference type="Pfam" id="PF07690">
    <property type="entry name" value="MFS_1"/>
    <property type="match status" value="1"/>
</dbReference>
<reference evidence="11" key="1">
    <citation type="submission" date="2016-11" db="EMBL/GenBank/DDBJ databases">
        <authorList>
            <person name="Varghese N."/>
            <person name="Submissions S."/>
        </authorList>
    </citation>
    <scope>NUCLEOTIDE SEQUENCE [LARGE SCALE GENOMIC DNA]</scope>
    <source>
        <strain evidence="11">DSM 16990</strain>
    </source>
</reference>
<dbReference type="InterPro" id="IPR005829">
    <property type="entry name" value="Sugar_transporter_CS"/>
</dbReference>
<keyword evidence="11" id="KW-1185">Reference proteome</keyword>
<name>A0A1M5G5Z2_9SPHI</name>
<dbReference type="NCBIfam" id="TIGR00710">
    <property type="entry name" value="efflux_Bcr_CflA"/>
    <property type="match status" value="1"/>
</dbReference>
<dbReference type="Proteomes" id="UP000184287">
    <property type="component" value="Unassembled WGS sequence"/>
</dbReference>
<evidence type="ECO:0000256" key="1">
    <source>
        <dbReference type="ARBA" id="ARBA00004651"/>
    </source>
</evidence>
<evidence type="ECO:0000256" key="6">
    <source>
        <dbReference type="ARBA" id="ARBA00022989"/>
    </source>
</evidence>